<dbReference type="Gene3D" id="3.90.550.10">
    <property type="entry name" value="Spore Coat Polysaccharide Biosynthesis Protein SpsA, Chain A"/>
    <property type="match status" value="1"/>
</dbReference>
<keyword evidence="5" id="KW-0812">Transmembrane</keyword>
<protein>
    <submittedName>
        <fullName evidence="6">Glycosyltransferase family 34 protein</fullName>
    </submittedName>
</protein>
<dbReference type="EMBL" id="KE148153">
    <property type="protein sequence ID" value="EPE06320.1"/>
    <property type="molecule type" value="Genomic_DNA"/>
</dbReference>
<dbReference type="GO" id="GO:0000917">
    <property type="term" value="P:division septum assembly"/>
    <property type="evidence" value="ECO:0007669"/>
    <property type="project" value="EnsemblFungi"/>
</dbReference>
<evidence type="ECO:0000256" key="3">
    <source>
        <dbReference type="ARBA" id="ARBA00022679"/>
    </source>
</evidence>
<dbReference type="STRING" id="1262450.S3CZE5"/>
<dbReference type="OMA" id="GEMYHYR"/>
<dbReference type="AlphaFoldDB" id="S3CZE5"/>
<dbReference type="eggNOG" id="KOG4748">
    <property type="taxonomic scope" value="Eukaryota"/>
</dbReference>
<keyword evidence="5" id="KW-1133">Transmembrane helix</keyword>
<dbReference type="FunFam" id="3.90.550.10:FF:000117">
    <property type="entry name" value="Glycosyltransferase family 34 protein"/>
    <property type="match status" value="1"/>
</dbReference>
<feature type="transmembrane region" description="Helical" evidence="5">
    <location>
        <begin position="121"/>
        <end position="139"/>
    </location>
</feature>
<dbReference type="GO" id="GO:0000136">
    <property type="term" value="C:mannan polymerase complex"/>
    <property type="evidence" value="ECO:0007669"/>
    <property type="project" value="EnsemblFungi"/>
</dbReference>
<dbReference type="OrthoDB" id="407658at2759"/>
<dbReference type="GO" id="GO:0007114">
    <property type="term" value="P:cell budding"/>
    <property type="evidence" value="ECO:0007669"/>
    <property type="project" value="EnsemblFungi"/>
</dbReference>
<evidence type="ECO:0000313" key="7">
    <source>
        <dbReference type="Proteomes" id="UP000016923"/>
    </source>
</evidence>
<dbReference type="PANTHER" id="PTHR31306:SF5">
    <property type="entry name" value="ALPHA-1,6-MANNOSYLTRANSFERASE MNN10-RELATED"/>
    <property type="match status" value="1"/>
</dbReference>
<keyword evidence="5" id="KW-0472">Membrane</keyword>
<keyword evidence="7" id="KW-1185">Reference proteome</keyword>
<dbReference type="GO" id="GO:0000032">
    <property type="term" value="P:cell wall mannoprotein biosynthetic process"/>
    <property type="evidence" value="ECO:0007669"/>
    <property type="project" value="EnsemblFungi"/>
</dbReference>
<comment type="similarity">
    <text evidence="1">Belongs to the glycosyltransferase 34 family.</text>
</comment>
<dbReference type="VEuPathDB" id="FungiDB:F503_02448"/>
<dbReference type="Proteomes" id="UP000016923">
    <property type="component" value="Unassembled WGS sequence"/>
</dbReference>
<proteinExistence type="inferred from homology"/>
<feature type="region of interest" description="Disordered" evidence="4">
    <location>
        <begin position="1"/>
        <end position="61"/>
    </location>
</feature>
<evidence type="ECO:0000256" key="1">
    <source>
        <dbReference type="ARBA" id="ARBA00005664"/>
    </source>
</evidence>
<dbReference type="GO" id="GO:0006487">
    <property type="term" value="P:protein N-linked glycosylation"/>
    <property type="evidence" value="ECO:0007669"/>
    <property type="project" value="EnsemblFungi"/>
</dbReference>
<feature type="compositionally biased region" description="Polar residues" evidence="4">
    <location>
        <begin position="37"/>
        <end position="61"/>
    </location>
</feature>
<evidence type="ECO:0000313" key="6">
    <source>
        <dbReference type="EMBL" id="EPE06320.1"/>
    </source>
</evidence>
<dbReference type="GO" id="GO:0000009">
    <property type="term" value="F:alpha-1,6-mannosyltransferase activity"/>
    <property type="evidence" value="ECO:0007669"/>
    <property type="project" value="EnsemblFungi"/>
</dbReference>
<keyword evidence="2" id="KW-0328">Glycosyltransferase</keyword>
<reference evidence="6 7" key="1">
    <citation type="journal article" date="2013" name="BMC Genomics">
        <title>The genome and transcriptome of the pine saprophyte Ophiostoma piceae, and a comparison with the bark beetle-associated pine pathogen Grosmannia clavigera.</title>
        <authorList>
            <person name="Haridas S."/>
            <person name="Wang Y."/>
            <person name="Lim L."/>
            <person name="Massoumi Alamouti S."/>
            <person name="Jackman S."/>
            <person name="Docking R."/>
            <person name="Robertson G."/>
            <person name="Birol I."/>
            <person name="Bohlmann J."/>
            <person name="Breuil C."/>
        </authorList>
    </citation>
    <scope>NUCLEOTIDE SEQUENCE [LARGE SCALE GENOMIC DNA]</scope>
    <source>
        <strain evidence="6 7">UAMH 11346</strain>
    </source>
</reference>
<organism evidence="6 7">
    <name type="scientific">Ophiostoma piceae (strain UAMH 11346)</name>
    <name type="common">Sap stain fungus</name>
    <dbReference type="NCBI Taxonomy" id="1262450"/>
    <lineage>
        <taxon>Eukaryota</taxon>
        <taxon>Fungi</taxon>
        <taxon>Dikarya</taxon>
        <taxon>Ascomycota</taxon>
        <taxon>Pezizomycotina</taxon>
        <taxon>Sordariomycetes</taxon>
        <taxon>Sordariomycetidae</taxon>
        <taxon>Ophiostomatales</taxon>
        <taxon>Ophiostomataceae</taxon>
        <taxon>Ophiostoma</taxon>
    </lineage>
</organism>
<accession>S3CZE5</accession>
<dbReference type="HOGENOM" id="CLU_021434_0_0_1"/>
<dbReference type="PANTHER" id="PTHR31306">
    <property type="entry name" value="ALPHA-1,6-MANNOSYLTRANSFERASE MNN11-RELATED"/>
    <property type="match status" value="1"/>
</dbReference>
<dbReference type="InterPro" id="IPR029044">
    <property type="entry name" value="Nucleotide-diphossugar_trans"/>
</dbReference>
<keyword evidence="3 6" id="KW-0808">Transferase</keyword>
<name>S3CZE5_OPHP1</name>
<dbReference type="Pfam" id="PF05637">
    <property type="entry name" value="Glyco_transf_34"/>
    <property type="match status" value="1"/>
</dbReference>
<sequence>MSLSRSPSPTPGGGWSSPGLNINGSGRSSPKAFDSNGGASHSGDFSRSRNTASSKYPSFSTQNQGFFTRHMRQLSSSLPRFNADPAVHGAPYTEKDKPVGGSSNNLLGRIRLAYARTNKKVKVRVLVVFALLAAIFIFYHSPLVYHWRRASWLGGGEKFVIILAANVGGGVMEWKGAREWAIERDSTRNKKRYAERWGYDLEIVDMSTKKRYAHEWRESWEKVDFIRQAMRKYPKAEWFWWLDLNTFVMEPSYSLQDHLFNELENNIYRDINEYNPLNISHPLNEVYLDELSLSPTGDGTADSVNLILSQDCSGFNLGSFFIRKSEWTDRLLDVWWDPVAYEQKHMDWEHKEQDALEQLYTAQPWIRQHMGFLPQRMINSFPEGACSENGVNSRFHYEKTDRDFLVNMAGCEWGRDCWGEMYNYRELSYYLNRSWWELFKEDLLCAIWFKLTGQKVKF</sequence>
<evidence type="ECO:0000256" key="5">
    <source>
        <dbReference type="SAM" id="Phobius"/>
    </source>
</evidence>
<evidence type="ECO:0000256" key="2">
    <source>
        <dbReference type="ARBA" id="ARBA00022676"/>
    </source>
</evidence>
<gene>
    <name evidence="6" type="ORF">F503_02448</name>
</gene>
<dbReference type="InterPro" id="IPR008630">
    <property type="entry name" value="Glyco_trans_34"/>
</dbReference>
<evidence type="ECO:0000256" key="4">
    <source>
        <dbReference type="SAM" id="MobiDB-lite"/>
    </source>
</evidence>